<dbReference type="PANTHER" id="PTHR16134">
    <property type="entry name" value="F-BOX/TPR REPEAT PROTEIN POF3"/>
    <property type="match status" value="1"/>
</dbReference>
<dbReference type="AlphaFoldDB" id="A0AAD5RZQ0"/>
<keyword evidence="2" id="KW-1185">Reference proteome</keyword>
<dbReference type="Gene3D" id="3.80.10.10">
    <property type="entry name" value="Ribonuclease Inhibitor"/>
    <property type="match status" value="1"/>
</dbReference>
<dbReference type="EMBL" id="JADGJD010003006">
    <property type="protein sequence ID" value="KAJ3026425.1"/>
    <property type="molecule type" value="Genomic_DNA"/>
</dbReference>
<comment type="caution">
    <text evidence="1">The sequence shown here is derived from an EMBL/GenBank/DDBJ whole genome shotgun (WGS) entry which is preliminary data.</text>
</comment>
<accession>A0AAD5RZQ0</accession>
<sequence>MIDQPSRFGRFVLGAATSKYNKRECGPLVRVLSVAYTDGDLSVLTVACHHTSKLHSLEFHKPTNVGNMSVRLLPRLVNRFPTLRSLIAESLTMESWTDVDLLCQSCPELEILQVSFDVNRHVDDEITDDNLDQLFTKIPKLRCLSFWGPPLRASQWGKTLVKYCRDLRCIRLDHCGASGLEVVLDIWKGCPNLECVSLRDYPFAFALDSDVGEVNVQMGLRSLLFAGIGEWNEAVGAFMMGAPNLETLYLEAFQEEGGKNGAEGVGRGFARAAVGLRRLKALSLVGLIGGDNGGVVESLGKLVERNPKLRALNLATFPGGPKLTDTDLTILAPLLRTIPITHLELYSQSSFTEQT</sequence>
<proteinExistence type="predicted"/>
<organism evidence="1 2">
    <name type="scientific">Rhizophlyctis rosea</name>
    <dbReference type="NCBI Taxonomy" id="64517"/>
    <lineage>
        <taxon>Eukaryota</taxon>
        <taxon>Fungi</taxon>
        <taxon>Fungi incertae sedis</taxon>
        <taxon>Chytridiomycota</taxon>
        <taxon>Chytridiomycota incertae sedis</taxon>
        <taxon>Chytridiomycetes</taxon>
        <taxon>Rhizophlyctidales</taxon>
        <taxon>Rhizophlyctidaceae</taxon>
        <taxon>Rhizophlyctis</taxon>
    </lineage>
</organism>
<evidence type="ECO:0000313" key="1">
    <source>
        <dbReference type="EMBL" id="KAJ3026425.1"/>
    </source>
</evidence>
<reference evidence="1" key="1">
    <citation type="submission" date="2020-05" db="EMBL/GenBank/DDBJ databases">
        <title>Phylogenomic resolution of chytrid fungi.</title>
        <authorList>
            <person name="Stajich J.E."/>
            <person name="Amses K."/>
            <person name="Simmons R."/>
            <person name="Seto K."/>
            <person name="Myers J."/>
            <person name="Bonds A."/>
            <person name="Quandt C.A."/>
            <person name="Barry K."/>
            <person name="Liu P."/>
            <person name="Grigoriev I."/>
            <person name="Longcore J.E."/>
            <person name="James T.Y."/>
        </authorList>
    </citation>
    <scope>NUCLEOTIDE SEQUENCE</scope>
    <source>
        <strain evidence="1">JEL0318</strain>
    </source>
</reference>
<feature type="non-terminal residue" evidence="1">
    <location>
        <position position="355"/>
    </location>
</feature>
<dbReference type="SUPFAM" id="SSF52047">
    <property type="entry name" value="RNI-like"/>
    <property type="match status" value="1"/>
</dbReference>
<dbReference type="InterPro" id="IPR032675">
    <property type="entry name" value="LRR_dom_sf"/>
</dbReference>
<dbReference type="PANTHER" id="PTHR16134:SF119">
    <property type="entry name" value="AT02038P-RELATED"/>
    <property type="match status" value="1"/>
</dbReference>
<name>A0AAD5RZQ0_9FUNG</name>
<gene>
    <name evidence="1" type="ORF">HK097_006450</name>
</gene>
<evidence type="ECO:0000313" key="2">
    <source>
        <dbReference type="Proteomes" id="UP001212841"/>
    </source>
</evidence>
<dbReference type="Proteomes" id="UP001212841">
    <property type="component" value="Unassembled WGS sequence"/>
</dbReference>
<protein>
    <submittedName>
        <fullName evidence="1">Uncharacterized protein</fullName>
    </submittedName>
</protein>